<dbReference type="RefSeq" id="WP_266058039.1">
    <property type="nucleotide sequence ID" value="NZ_JAPFQN010000010.1"/>
</dbReference>
<evidence type="ECO:0000313" key="3">
    <source>
        <dbReference type="Proteomes" id="UP001209885"/>
    </source>
</evidence>
<evidence type="ECO:0000313" key="2">
    <source>
        <dbReference type="EMBL" id="MCX2745454.1"/>
    </source>
</evidence>
<keyword evidence="1" id="KW-0812">Transmembrane</keyword>
<keyword evidence="3" id="KW-1185">Reference proteome</keyword>
<evidence type="ECO:0000256" key="1">
    <source>
        <dbReference type="SAM" id="Phobius"/>
    </source>
</evidence>
<gene>
    <name evidence="2" type="ORF">OO013_16360</name>
</gene>
<proteinExistence type="predicted"/>
<reference evidence="2 3" key="1">
    <citation type="submission" date="2022-11" db="EMBL/GenBank/DDBJ databases">
        <title>The characterization of three novel Bacteroidetes species and genomic analysis of their roles in tidal elemental geochemical cycles.</title>
        <authorList>
            <person name="Ma K."/>
        </authorList>
    </citation>
    <scope>NUCLEOTIDE SEQUENCE [LARGE SCALE GENOMIC DNA]</scope>
    <source>
        <strain evidence="2 3">M17</strain>
    </source>
</reference>
<sequence>MPVIIKQKKHYLTRLPLWLALVIFIGLSPFIIGFIGAWITEATTNQPCHEGNCEWMVIPWFGFISLPLGAFGLLVLFIISVSDSIALYSKN</sequence>
<name>A0ABT3RUK5_9BACT</name>
<keyword evidence="1" id="KW-0472">Membrane</keyword>
<feature type="transmembrane region" description="Helical" evidence="1">
    <location>
        <begin position="60"/>
        <end position="81"/>
    </location>
</feature>
<accession>A0ABT3RUK5</accession>
<protein>
    <submittedName>
        <fullName evidence="2">Uncharacterized protein</fullName>
    </submittedName>
</protein>
<dbReference type="EMBL" id="JAPFQN010000010">
    <property type="protein sequence ID" value="MCX2745454.1"/>
    <property type="molecule type" value="Genomic_DNA"/>
</dbReference>
<keyword evidence="1" id="KW-1133">Transmembrane helix</keyword>
<feature type="transmembrane region" description="Helical" evidence="1">
    <location>
        <begin position="15"/>
        <end position="40"/>
    </location>
</feature>
<comment type="caution">
    <text evidence="2">The sequence shown here is derived from an EMBL/GenBank/DDBJ whole genome shotgun (WGS) entry which is preliminary data.</text>
</comment>
<dbReference type="Proteomes" id="UP001209885">
    <property type="component" value="Unassembled WGS sequence"/>
</dbReference>
<organism evidence="2 3">
    <name type="scientific">Mangrovivirga halotolerans</name>
    <dbReference type="NCBI Taxonomy" id="2993936"/>
    <lineage>
        <taxon>Bacteria</taxon>
        <taxon>Pseudomonadati</taxon>
        <taxon>Bacteroidota</taxon>
        <taxon>Cytophagia</taxon>
        <taxon>Cytophagales</taxon>
        <taxon>Mangrovivirgaceae</taxon>
        <taxon>Mangrovivirga</taxon>
    </lineage>
</organism>